<feature type="non-terminal residue" evidence="2">
    <location>
        <position position="1"/>
    </location>
</feature>
<sequence length="78" mass="9137">AVNHDADSHISPAPELMEFHLKTREAPLFAAVNTPEKQPDHLFRSLGFNRTWEEWQREEDARTHATERRPDRGWSQGM</sequence>
<feature type="region of interest" description="Disordered" evidence="1">
    <location>
        <begin position="56"/>
        <end position="78"/>
    </location>
</feature>
<dbReference type="EMBL" id="JASOOE010000085">
    <property type="protein sequence ID" value="MDK7188182.1"/>
    <property type="molecule type" value="Genomic_DNA"/>
</dbReference>
<proteinExistence type="predicted"/>
<comment type="caution">
    <text evidence="2">The sequence shown here is derived from an EMBL/GenBank/DDBJ whole genome shotgun (WGS) entry which is preliminary data.</text>
</comment>
<evidence type="ECO:0000313" key="3">
    <source>
        <dbReference type="Proteomes" id="UP001229251"/>
    </source>
</evidence>
<organism evidence="2 3">
    <name type="scientific">Facklamia hominis</name>
    <dbReference type="NCBI Taxonomy" id="178214"/>
    <lineage>
        <taxon>Bacteria</taxon>
        <taxon>Bacillati</taxon>
        <taxon>Bacillota</taxon>
        <taxon>Bacilli</taxon>
        <taxon>Lactobacillales</taxon>
        <taxon>Aerococcaceae</taxon>
        <taxon>Facklamia</taxon>
    </lineage>
</organism>
<dbReference type="AlphaFoldDB" id="A0AAJ1Q5R7"/>
<feature type="compositionally biased region" description="Basic and acidic residues" evidence="1">
    <location>
        <begin position="56"/>
        <end position="72"/>
    </location>
</feature>
<accession>A0AAJ1Q5R7</accession>
<name>A0AAJ1Q5R7_9LACT</name>
<protein>
    <submittedName>
        <fullName evidence="2">Conjugal transfer protein</fullName>
    </submittedName>
</protein>
<gene>
    <name evidence="2" type="ORF">QP433_09555</name>
</gene>
<dbReference type="RefSeq" id="WP_369271957.1">
    <property type="nucleotide sequence ID" value="NZ_JASOOE010000085.1"/>
</dbReference>
<evidence type="ECO:0000256" key="1">
    <source>
        <dbReference type="SAM" id="MobiDB-lite"/>
    </source>
</evidence>
<evidence type="ECO:0000313" key="2">
    <source>
        <dbReference type="EMBL" id="MDK7188182.1"/>
    </source>
</evidence>
<dbReference type="Proteomes" id="UP001229251">
    <property type="component" value="Unassembled WGS sequence"/>
</dbReference>
<reference evidence="2" key="1">
    <citation type="submission" date="2023-05" db="EMBL/GenBank/DDBJ databases">
        <title>Cataloging the Phylogenetic Diversity of Human Bladder Bacteria.</title>
        <authorList>
            <person name="Du J."/>
        </authorList>
    </citation>
    <scope>NUCLEOTIDE SEQUENCE</scope>
    <source>
        <strain evidence="2">UMB1231</strain>
    </source>
</reference>